<dbReference type="OrthoDB" id="8966183at2"/>
<dbReference type="EMBL" id="BMMN01000004">
    <property type="protein sequence ID" value="GGO10602.1"/>
    <property type="molecule type" value="Genomic_DNA"/>
</dbReference>
<protein>
    <recommendedName>
        <fullName evidence="1">HTH marR-type domain-containing protein</fullName>
    </recommendedName>
</protein>
<dbReference type="InterPro" id="IPR036388">
    <property type="entry name" value="WH-like_DNA-bd_sf"/>
</dbReference>
<dbReference type="AlphaFoldDB" id="A0A8H9LAZ9"/>
<dbReference type="InterPro" id="IPR000835">
    <property type="entry name" value="HTH_MarR-typ"/>
</dbReference>
<dbReference type="PANTHER" id="PTHR33164">
    <property type="entry name" value="TRANSCRIPTIONAL REGULATOR, MARR FAMILY"/>
    <property type="match status" value="1"/>
</dbReference>
<dbReference type="Gene3D" id="1.10.10.10">
    <property type="entry name" value="Winged helix-like DNA-binding domain superfamily/Winged helix DNA-binding domain"/>
    <property type="match status" value="1"/>
</dbReference>
<dbReference type="SMART" id="SM00347">
    <property type="entry name" value="HTH_MARR"/>
    <property type="match status" value="1"/>
</dbReference>
<feature type="domain" description="HTH marR-type" evidence="1">
    <location>
        <begin position="1"/>
        <end position="139"/>
    </location>
</feature>
<name>A0A8H9LAZ9_9ACTN</name>
<proteinExistence type="predicted"/>
<dbReference type="Proteomes" id="UP000653480">
    <property type="component" value="Unassembled WGS sequence"/>
</dbReference>
<organism evidence="2 3">
    <name type="scientific">Microbispora bryophytorum</name>
    <dbReference type="NCBI Taxonomy" id="1460882"/>
    <lineage>
        <taxon>Bacteria</taxon>
        <taxon>Bacillati</taxon>
        <taxon>Actinomycetota</taxon>
        <taxon>Actinomycetes</taxon>
        <taxon>Streptosporangiales</taxon>
        <taxon>Streptosporangiaceae</taxon>
        <taxon>Microbispora</taxon>
    </lineage>
</organism>
<evidence type="ECO:0000313" key="3">
    <source>
        <dbReference type="Proteomes" id="UP000653480"/>
    </source>
</evidence>
<sequence>MHDHEKPDEQDVQRMVDALLLISDGIERTRRRRPNAGLLRMLQLIATTQSVRTSDLAKELGVHQSSATRQVQALTEEGKVQVLTDPDDRRANTITITEKGRAELATLERMGLQRWMLFTDGWAATEVQTLERLLTKLRASIAAANRKT</sequence>
<dbReference type="GO" id="GO:0003700">
    <property type="term" value="F:DNA-binding transcription factor activity"/>
    <property type="evidence" value="ECO:0007669"/>
    <property type="project" value="InterPro"/>
</dbReference>
<dbReference type="GO" id="GO:0006950">
    <property type="term" value="P:response to stress"/>
    <property type="evidence" value="ECO:0007669"/>
    <property type="project" value="TreeGrafter"/>
</dbReference>
<dbReference type="InterPro" id="IPR036390">
    <property type="entry name" value="WH_DNA-bd_sf"/>
</dbReference>
<dbReference type="InterPro" id="IPR039422">
    <property type="entry name" value="MarR/SlyA-like"/>
</dbReference>
<dbReference type="PANTHER" id="PTHR33164:SF43">
    <property type="entry name" value="HTH-TYPE TRANSCRIPTIONAL REPRESSOR YETL"/>
    <property type="match status" value="1"/>
</dbReference>
<dbReference type="RefSeq" id="WP_142568298.1">
    <property type="nucleotide sequence ID" value="NZ_BMMN01000004.1"/>
</dbReference>
<dbReference type="PROSITE" id="PS50995">
    <property type="entry name" value="HTH_MARR_2"/>
    <property type="match status" value="1"/>
</dbReference>
<comment type="caution">
    <text evidence="2">The sequence shown here is derived from an EMBL/GenBank/DDBJ whole genome shotgun (WGS) entry which is preliminary data.</text>
</comment>
<accession>A0A8H9LAZ9</accession>
<reference evidence="2" key="1">
    <citation type="journal article" date="2014" name="Int. J. Syst. Evol. Microbiol.">
        <title>Complete genome sequence of Corynebacterium casei LMG S-19264T (=DSM 44701T), isolated from a smear-ripened cheese.</title>
        <authorList>
            <consortium name="US DOE Joint Genome Institute (JGI-PGF)"/>
            <person name="Walter F."/>
            <person name="Albersmeier A."/>
            <person name="Kalinowski J."/>
            <person name="Ruckert C."/>
        </authorList>
    </citation>
    <scope>NUCLEOTIDE SEQUENCE</scope>
    <source>
        <strain evidence="2">CGMCC 4.7138</strain>
    </source>
</reference>
<dbReference type="Pfam" id="PF01047">
    <property type="entry name" value="MarR"/>
    <property type="match status" value="1"/>
</dbReference>
<gene>
    <name evidence="2" type="ORF">GCM10011574_27300</name>
</gene>
<reference evidence="2" key="2">
    <citation type="submission" date="2020-09" db="EMBL/GenBank/DDBJ databases">
        <authorList>
            <person name="Sun Q."/>
            <person name="Zhou Y."/>
        </authorList>
    </citation>
    <scope>NUCLEOTIDE SEQUENCE</scope>
    <source>
        <strain evidence="2">CGMCC 4.7138</strain>
    </source>
</reference>
<dbReference type="SUPFAM" id="SSF46785">
    <property type="entry name" value="Winged helix' DNA-binding domain"/>
    <property type="match status" value="1"/>
</dbReference>
<dbReference type="PRINTS" id="PR00598">
    <property type="entry name" value="HTHMARR"/>
</dbReference>
<keyword evidence="3" id="KW-1185">Reference proteome</keyword>
<evidence type="ECO:0000313" key="2">
    <source>
        <dbReference type="EMBL" id="GGO10602.1"/>
    </source>
</evidence>
<evidence type="ECO:0000259" key="1">
    <source>
        <dbReference type="PROSITE" id="PS50995"/>
    </source>
</evidence>